<keyword evidence="2" id="KW-1185">Reference proteome</keyword>
<dbReference type="EMBL" id="JAIWYP010000002">
    <property type="protein sequence ID" value="KAH3867910.1"/>
    <property type="molecule type" value="Genomic_DNA"/>
</dbReference>
<dbReference type="Proteomes" id="UP000828390">
    <property type="component" value="Unassembled WGS sequence"/>
</dbReference>
<gene>
    <name evidence="1" type="ORF">DPMN_031047</name>
</gene>
<proteinExistence type="predicted"/>
<dbReference type="AlphaFoldDB" id="A0A9D4M152"/>
<accession>A0A9D4M152</accession>
<sequence>MDLDEGDLEDDSEGIFEQDAEEVVLPDWMSQATGSLPTPLTSAPVSAFKQVEKPVEI</sequence>
<reference evidence="1" key="1">
    <citation type="journal article" date="2019" name="bioRxiv">
        <title>The Genome of the Zebra Mussel, Dreissena polymorpha: A Resource for Invasive Species Research.</title>
        <authorList>
            <person name="McCartney M.A."/>
            <person name="Auch B."/>
            <person name="Kono T."/>
            <person name="Mallez S."/>
            <person name="Zhang Y."/>
            <person name="Obille A."/>
            <person name="Becker A."/>
            <person name="Abrahante J.E."/>
            <person name="Garbe J."/>
            <person name="Badalamenti J.P."/>
            <person name="Herman A."/>
            <person name="Mangelson H."/>
            <person name="Liachko I."/>
            <person name="Sullivan S."/>
            <person name="Sone E.D."/>
            <person name="Koren S."/>
            <person name="Silverstein K.A.T."/>
            <person name="Beckman K.B."/>
            <person name="Gohl D.M."/>
        </authorList>
    </citation>
    <scope>NUCLEOTIDE SEQUENCE</scope>
    <source>
        <strain evidence="1">Duluth1</strain>
        <tissue evidence="1">Whole animal</tissue>
    </source>
</reference>
<protein>
    <submittedName>
        <fullName evidence="1">Uncharacterized protein</fullName>
    </submittedName>
</protein>
<comment type="caution">
    <text evidence="1">The sequence shown here is derived from an EMBL/GenBank/DDBJ whole genome shotgun (WGS) entry which is preliminary data.</text>
</comment>
<evidence type="ECO:0000313" key="2">
    <source>
        <dbReference type="Proteomes" id="UP000828390"/>
    </source>
</evidence>
<reference evidence="1" key="2">
    <citation type="submission" date="2020-11" db="EMBL/GenBank/DDBJ databases">
        <authorList>
            <person name="McCartney M.A."/>
            <person name="Auch B."/>
            <person name="Kono T."/>
            <person name="Mallez S."/>
            <person name="Becker A."/>
            <person name="Gohl D.M."/>
            <person name="Silverstein K.A.T."/>
            <person name="Koren S."/>
            <person name="Bechman K.B."/>
            <person name="Herman A."/>
            <person name="Abrahante J.E."/>
            <person name="Garbe J."/>
        </authorList>
    </citation>
    <scope>NUCLEOTIDE SEQUENCE</scope>
    <source>
        <strain evidence="1">Duluth1</strain>
        <tissue evidence="1">Whole animal</tissue>
    </source>
</reference>
<name>A0A9D4M152_DREPO</name>
<organism evidence="1 2">
    <name type="scientific">Dreissena polymorpha</name>
    <name type="common">Zebra mussel</name>
    <name type="synonym">Mytilus polymorpha</name>
    <dbReference type="NCBI Taxonomy" id="45954"/>
    <lineage>
        <taxon>Eukaryota</taxon>
        <taxon>Metazoa</taxon>
        <taxon>Spiralia</taxon>
        <taxon>Lophotrochozoa</taxon>
        <taxon>Mollusca</taxon>
        <taxon>Bivalvia</taxon>
        <taxon>Autobranchia</taxon>
        <taxon>Heteroconchia</taxon>
        <taxon>Euheterodonta</taxon>
        <taxon>Imparidentia</taxon>
        <taxon>Neoheterodontei</taxon>
        <taxon>Myida</taxon>
        <taxon>Dreissenoidea</taxon>
        <taxon>Dreissenidae</taxon>
        <taxon>Dreissena</taxon>
    </lineage>
</organism>
<evidence type="ECO:0000313" key="1">
    <source>
        <dbReference type="EMBL" id="KAH3867910.1"/>
    </source>
</evidence>